<comment type="caution">
    <text evidence="2">The sequence shown here is derived from an EMBL/GenBank/DDBJ whole genome shotgun (WGS) entry which is preliminary data.</text>
</comment>
<gene>
    <name evidence="2" type="ORF">K0M31_017718</name>
</gene>
<name>A0AA40G6P9_9HYME</name>
<dbReference type="AlphaFoldDB" id="A0AA40G6P9"/>
<dbReference type="Proteomes" id="UP001177670">
    <property type="component" value="Unassembled WGS sequence"/>
</dbReference>
<evidence type="ECO:0000313" key="2">
    <source>
        <dbReference type="EMBL" id="KAK1131434.1"/>
    </source>
</evidence>
<evidence type="ECO:0000313" key="3">
    <source>
        <dbReference type="Proteomes" id="UP001177670"/>
    </source>
</evidence>
<keyword evidence="3" id="KW-1185">Reference proteome</keyword>
<organism evidence="2 3">
    <name type="scientific">Melipona bicolor</name>
    <dbReference type="NCBI Taxonomy" id="60889"/>
    <lineage>
        <taxon>Eukaryota</taxon>
        <taxon>Metazoa</taxon>
        <taxon>Ecdysozoa</taxon>
        <taxon>Arthropoda</taxon>
        <taxon>Hexapoda</taxon>
        <taxon>Insecta</taxon>
        <taxon>Pterygota</taxon>
        <taxon>Neoptera</taxon>
        <taxon>Endopterygota</taxon>
        <taxon>Hymenoptera</taxon>
        <taxon>Apocrita</taxon>
        <taxon>Aculeata</taxon>
        <taxon>Apoidea</taxon>
        <taxon>Anthophila</taxon>
        <taxon>Apidae</taxon>
        <taxon>Melipona</taxon>
    </lineage>
</organism>
<dbReference type="EMBL" id="JAHYIQ010000006">
    <property type="protein sequence ID" value="KAK1131434.1"/>
    <property type="molecule type" value="Genomic_DNA"/>
</dbReference>
<protein>
    <submittedName>
        <fullName evidence="2">Uncharacterized protein</fullName>
    </submittedName>
</protein>
<sequence>MPEDCSTKSLSQWEQQWPVNKAKSRPDHPDKKKGKGKAKMLVVLRQFDECRNIDARDAIGDIGANIGQHSEVSAPLHES</sequence>
<proteinExistence type="predicted"/>
<feature type="region of interest" description="Disordered" evidence="1">
    <location>
        <begin position="1"/>
        <end position="37"/>
    </location>
</feature>
<feature type="compositionally biased region" description="Polar residues" evidence="1">
    <location>
        <begin position="7"/>
        <end position="18"/>
    </location>
</feature>
<accession>A0AA40G6P9</accession>
<reference evidence="2" key="1">
    <citation type="submission" date="2021-10" db="EMBL/GenBank/DDBJ databases">
        <title>Melipona bicolor Genome sequencing and assembly.</title>
        <authorList>
            <person name="Araujo N.S."/>
            <person name="Arias M.C."/>
        </authorList>
    </citation>
    <scope>NUCLEOTIDE SEQUENCE</scope>
    <source>
        <strain evidence="2">USP_2M_L1-L4_2017</strain>
        <tissue evidence="2">Whole body</tissue>
    </source>
</reference>
<evidence type="ECO:0000256" key="1">
    <source>
        <dbReference type="SAM" id="MobiDB-lite"/>
    </source>
</evidence>